<comment type="caution">
    <text evidence="1">The sequence shown here is derived from an EMBL/GenBank/DDBJ whole genome shotgun (WGS) entry which is preliminary data.</text>
</comment>
<organism evidence="1 2">
    <name type="scientific">Mycena metata</name>
    <dbReference type="NCBI Taxonomy" id="1033252"/>
    <lineage>
        <taxon>Eukaryota</taxon>
        <taxon>Fungi</taxon>
        <taxon>Dikarya</taxon>
        <taxon>Basidiomycota</taxon>
        <taxon>Agaricomycotina</taxon>
        <taxon>Agaricomycetes</taxon>
        <taxon>Agaricomycetidae</taxon>
        <taxon>Agaricales</taxon>
        <taxon>Marasmiineae</taxon>
        <taxon>Mycenaceae</taxon>
        <taxon>Mycena</taxon>
    </lineage>
</organism>
<name>A0AAD7MVT1_9AGAR</name>
<reference evidence="1" key="1">
    <citation type="submission" date="2023-03" db="EMBL/GenBank/DDBJ databases">
        <title>Massive genome expansion in bonnet fungi (Mycena s.s.) driven by repeated elements and novel gene families across ecological guilds.</title>
        <authorList>
            <consortium name="Lawrence Berkeley National Laboratory"/>
            <person name="Harder C.B."/>
            <person name="Miyauchi S."/>
            <person name="Viragh M."/>
            <person name="Kuo A."/>
            <person name="Thoen E."/>
            <person name="Andreopoulos B."/>
            <person name="Lu D."/>
            <person name="Skrede I."/>
            <person name="Drula E."/>
            <person name="Henrissat B."/>
            <person name="Morin E."/>
            <person name="Kohler A."/>
            <person name="Barry K."/>
            <person name="LaButti K."/>
            <person name="Morin E."/>
            <person name="Salamov A."/>
            <person name="Lipzen A."/>
            <person name="Mereny Z."/>
            <person name="Hegedus B."/>
            <person name="Baldrian P."/>
            <person name="Stursova M."/>
            <person name="Weitz H."/>
            <person name="Taylor A."/>
            <person name="Grigoriev I.V."/>
            <person name="Nagy L.G."/>
            <person name="Martin F."/>
            <person name="Kauserud H."/>
        </authorList>
    </citation>
    <scope>NUCLEOTIDE SEQUENCE</scope>
    <source>
        <strain evidence="1">CBHHK182m</strain>
    </source>
</reference>
<keyword evidence="2" id="KW-1185">Reference proteome</keyword>
<dbReference type="Proteomes" id="UP001215598">
    <property type="component" value="Unassembled WGS sequence"/>
</dbReference>
<sequence>MLYINTADPGNAIVWNVLRVHVAAALRAARPEGWQNLNFRLGDYIREFRFCIKHCSRSAESRSEIWEAYAKPRMHNEVETPIGRVEIDDLVSADEEFVQARLTDGELMICELMAQAVEGNCTVRMAARSTGRSFWIQRI</sequence>
<evidence type="ECO:0000313" key="1">
    <source>
        <dbReference type="EMBL" id="KAJ7734434.1"/>
    </source>
</evidence>
<dbReference type="AlphaFoldDB" id="A0AAD7MVT1"/>
<gene>
    <name evidence="1" type="ORF">B0H16DRAFT_1731780</name>
</gene>
<proteinExistence type="predicted"/>
<evidence type="ECO:0000313" key="2">
    <source>
        <dbReference type="Proteomes" id="UP001215598"/>
    </source>
</evidence>
<protein>
    <submittedName>
        <fullName evidence="1">Uncharacterized protein</fullName>
    </submittedName>
</protein>
<accession>A0AAD7MVT1</accession>
<dbReference type="EMBL" id="JARKIB010000132">
    <property type="protein sequence ID" value="KAJ7734434.1"/>
    <property type="molecule type" value="Genomic_DNA"/>
</dbReference>